<dbReference type="EMBL" id="CM040478">
    <property type="protein sequence ID" value="MCI4393400.1"/>
    <property type="molecule type" value="Genomic_DNA"/>
</dbReference>
<evidence type="ECO:0000313" key="1">
    <source>
        <dbReference type="EMBL" id="MCI4393400.1"/>
    </source>
</evidence>
<name>A0ACC5XRL3_PANGG</name>
<comment type="caution">
    <text evidence="1">The sequence shown here is derived from an EMBL/GenBank/DDBJ whole genome shotgun (WGS) entry which is preliminary data.</text>
</comment>
<organism evidence="1 2">
    <name type="scientific">Pangasianodon gigas</name>
    <name type="common">Mekong giant catfish</name>
    <name type="synonym">Pangasius gigas</name>
    <dbReference type="NCBI Taxonomy" id="30993"/>
    <lineage>
        <taxon>Eukaryota</taxon>
        <taxon>Metazoa</taxon>
        <taxon>Chordata</taxon>
        <taxon>Craniata</taxon>
        <taxon>Vertebrata</taxon>
        <taxon>Euteleostomi</taxon>
        <taxon>Actinopterygii</taxon>
        <taxon>Neopterygii</taxon>
        <taxon>Teleostei</taxon>
        <taxon>Ostariophysi</taxon>
        <taxon>Siluriformes</taxon>
        <taxon>Pangasiidae</taxon>
        <taxon>Pangasianodon</taxon>
    </lineage>
</organism>
<sequence>MRRNFESNFNHVTNQHQKIQCNMTTESISGSLRNGLARCCSVSTLRSRLPILTWLPAYSLTWLKMDVLAGLTVGLTTIPQALAYAEVAGLPVQYGLYSSFMGGFVYCVFGTSKDITLGPTAIMSLLCFLYVRGDPVYAVVLTLLCGIIQLAMALLRLGFLLDFISYPVIKGFTCAAAVTIGFGQVKNILGVKNIPQQFFLQVYYTFHKLPEARVGDVILGLCCLFFLVMMTMMKSSLDSVEDNPSPVVKVSRGLVWMLATIRNALVVIAATCVAYSAEVTGHNYFTLTGKTAAGLPPFSAPPLSETTTNGTRVSFREITRDLGGGLAVIPLMGMLESIAIAKAFGVLVLLSLAFLMPLFSFIPKASLAAVIICAVGPMIEFSVPPHIWRVRKLDLLPFSVTFLLSFWEVQYGIVGGVVISGFMLLYLMARPELKVTDHGVLVMKLGSGLHFPAVEHFSDVLRTHALHVSPPRCVLLDCQHVSSIDYTVVNELRDLLKQFKLHRVSLVFSGLKCSVLEILLAADLPGFRHTDSVEAGLQILNTNPDSD</sequence>
<reference evidence="1 2" key="1">
    <citation type="journal article" date="2022" name="bioRxiv">
        <title>An ancient truncated duplication of the anti-Mullerian hormone receptor type 2 gene is a potential conserved master sex determinant in the Pangasiidae catfish family.</title>
        <authorList>
            <person name="Wen M."/>
            <person name="Pan Q."/>
            <person name="Jouanno E."/>
            <person name="Montfort J."/>
            <person name="Zahm M."/>
            <person name="Cabau C."/>
            <person name="Klopp C."/>
            <person name="Iampietro C."/>
            <person name="Roques C."/>
            <person name="Bouchez O."/>
            <person name="Castinel A."/>
            <person name="Donnadieu C."/>
            <person name="Parrinello H."/>
            <person name="Poncet C."/>
            <person name="Belmonte E."/>
            <person name="Gautier V."/>
            <person name="Avarre J.-C."/>
            <person name="Dugue R."/>
            <person name="Gustiano R."/>
            <person name="Ha T.T.T."/>
            <person name="Campet M."/>
            <person name="Sriphairoj K."/>
            <person name="Ribolli J."/>
            <person name="de Almeida F.L."/>
            <person name="Desvignes T."/>
            <person name="Postlethwait J.H."/>
            <person name="Bucao C.F."/>
            <person name="Robinson-Rechavi M."/>
            <person name="Bobe J."/>
            <person name="Herpin A."/>
            <person name="Guiguen Y."/>
        </authorList>
    </citation>
    <scope>NUCLEOTIDE SEQUENCE [LARGE SCALE GENOMIC DNA]</scope>
    <source>
        <strain evidence="1">YG-Dec2019</strain>
    </source>
</reference>
<evidence type="ECO:0000313" key="2">
    <source>
        <dbReference type="Proteomes" id="UP000829447"/>
    </source>
</evidence>
<dbReference type="Proteomes" id="UP000829447">
    <property type="component" value="Linkage Group LG25"/>
</dbReference>
<proteinExistence type="predicted"/>
<keyword evidence="2" id="KW-1185">Reference proteome</keyword>
<gene>
    <name evidence="1" type="ORF">PGIGA_G00156990</name>
</gene>
<accession>A0ACC5XRL3</accession>
<protein>
    <submittedName>
        <fullName evidence="1">Uncharacterized protein</fullName>
    </submittedName>
</protein>